<protein>
    <submittedName>
        <fullName evidence="1">Mitochondrial enolase superfamily member 1</fullName>
    </submittedName>
</protein>
<dbReference type="Proteomes" id="UP001623348">
    <property type="component" value="Unassembled WGS sequence"/>
</dbReference>
<dbReference type="AlphaFoldDB" id="A0ABC9WA56"/>
<dbReference type="PANTHER" id="PTHR33332">
    <property type="entry name" value="REVERSE TRANSCRIPTASE DOMAIN-CONTAINING PROTEIN"/>
    <property type="match status" value="1"/>
</dbReference>
<comment type="caution">
    <text evidence="1">The sequence shown here is derived from an EMBL/GenBank/DDBJ whole genome shotgun (WGS) entry which is preliminary data.</text>
</comment>
<name>A0ABC9WA56_GRUJA</name>
<dbReference type="EMBL" id="BAAFJT010000002">
    <property type="protein sequence ID" value="GAB0182191.1"/>
    <property type="molecule type" value="Genomic_DNA"/>
</dbReference>
<evidence type="ECO:0000313" key="2">
    <source>
        <dbReference type="Proteomes" id="UP001623348"/>
    </source>
</evidence>
<proteinExistence type="predicted"/>
<accession>A0ABC9WA56</accession>
<evidence type="ECO:0000313" key="1">
    <source>
        <dbReference type="EMBL" id="GAB0182191.1"/>
    </source>
</evidence>
<organism evidence="1 2">
    <name type="scientific">Grus japonensis</name>
    <name type="common">Japanese crane</name>
    <name type="synonym">Red-crowned crane</name>
    <dbReference type="NCBI Taxonomy" id="30415"/>
    <lineage>
        <taxon>Eukaryota</taxon>
        <taxon>Metazoa</taxon>
        <taxon>Chordata</taxon>
        <taxon>Craniata</taxon>
        <taxon>Vertebrata</taxon>
        <taxon>Euteleostomi</taxon>
        <taxon>Archelosauria</taxon>
        <taxon>Archosauria</taxon>
        <taxon>Dinosauria</taxon>
        <taxon>Saurischia</taxon>
        <taxon>Theropoda</taxon>
        <taxon>Coelurosauria</taxon>
        <taxon>Aves</taxon>
        <taxon>Neognathae</taxon>
        <taxon>Neoaves</taxon>
        <taxon>Gruiformes</taxon>
        <taxon>Gruidae</taxon>
        <taxon>Grus</taxon>
    </lineage>
</organism>
<keyword evidence="2" id="KW-1185">Reference proteome</keyword>
<reference evidence="1 2" key="1">
    <citation type="submission" date="2024-06" db="EMBL/GenBank/DDBJ databases">
        <title>The draft genome of Grus japonensis, version 3.</title>
        <authorList>
            <person name="Nabeshima K."/>
            <person name="Suzuki S."/>
            <person name="Onuma M."/>
        </authorList>
    </citation>
    <scope>NUCLEOTIDE SEQUENCE [LARGE SCALE GENOMIC DNA]</scope>
    <source>
        <strain evidence="1 2">451A</strain>
    </source>
</reference>
<sequence length="220" mass="24688">MLEQLNFYDEMTDLVDGGRVVDIVYLDFSKAFNTVSCKILIDKPMKYGLDEQRVRWIENWLNSQFADDTKLGGVADRPEGHSVIQRDLSRLEKWADRNLTKFNKGKCKVLHLGRNNPRHKYMLGATQLEGNLAKNSLWVLVETKLNMSQQCALVTKKVNATLDFIRQSIARRSKEVILSLSSPLSSPGEATLGVLGPIVESLVQERRGHPGHTGPSSKGP</sequence>
<gene>
    <name evidence="1" type="ORF">GRJ2_000684400</name>
</gene>